<dbReference type="InterPro" id="IPR050222">
    <property type="entry name" value="MATE_MdtK"/>
</dbReference>
<dbReference type="GO" id="GO:0005886">
    <property type="term" value="C:plasma membrane"/>
    <property type="evidence" value="ECO:0007669"/>
    <property type="project" value="UniProtKB-SubCell"/>
</dbReference>
<feature type="transmembrane region" description="Helical" evidence="10">
    <location>
        <begin position="155"/>
        <end position="179"/>
    </location>
</feature>
<proteinExistence type="predicted"/>
<dbReference type="NCBIfam" id="TIGR00797">
    <property type="entry name" value="matE"/>
    <property type="match status" value="1"/>
</dbReference>
<reference evidence="11 12" key="1">
    <citation type="submission" date="2020-08" db="EMBL/GenBank/DDBJ databases">
        <title>Functional genomics of gut bacteria from endangered species of beetles.</title>
        <authorList>
            <person name="Carlos-Shanley C."/>
        </authorList>
    </citation>
    <scope>NUCLEOTIDE SEQUENCE [LARGE SCALE GENOMIC DNA]</scope>
    <source>
        <strain evidence="11 12">S00136</strain>
    </source>
</reference>
<evidence type="ECO:0000256" key="9">
    <source>
        <dbReference type="ARBA" id="ARBA00031636"/>
    </source>
</evidence>
<keyword evidence="8 10" id="KW-0472">Membrane</keyword>
<feature type="transmembrane region" description="Helical" evidence="10">
    <location>
        <begin position="381"/>
        <end position="404"/>
    </location>
</feature>
<keyword evidence="12" id="KW-1185">Reference proteome</keyword>
<dbReference type="GO" id="GO:0006811">
    <property type="term" value="P:monoatomic ion transport"/>
    <property type="evidence" value="ECO:0007669"/>
    <property type="project" value="UniProtKB-KW"/>
</dbReference>
<feature type="transmembrane region" description="Helical" evidence="10">
    <location>
        <begin position="50"/>
        <end position="72"/>
    </location>
</feature>
<protein>
    <recommendedName>
        <fullName evidence="9">Multidrug-efflux transporter</fullName>
    </recommendedName>
</protein>
<comment type="caution">
    <text evidence="11">The sequence shown here is derived from an EMBL/GenBank/DDBJ whole genome shotgun (WGS) entry which is preliminary data.</text>
</comment>
<feature type="transmembrane region" description="Helical" evidence="10">
    <location>
        <begin position="272"/>
        <end position="293"/>
    </location>
</feature>
<dbReference type="Proteomes" id="UP000589738">
    <property type="component" value="Unassembled WGS sequence"/>
</dbReference>
<keyword evidence="3" id="KW-0050">Antiport</keyword>
<evidence type="ECO:0000256" key="1">
    <source>
        <dbReference type="ARBA" id="ARBA00004651"/>
    </source>
</evidence>
<feature type="transmembrane region" description="Helical" evidence="10">
    <location>
        <begin position="185"/>
        <end position="209"/>
    </location>
</feature>
<dbReference type="PANTHER" id="PTHR43298:SF2">
    <property type="entry name" value="FMN_FAD EXPORTER YEEO-RELATED"/>
    <property type="match status" value="1"/>
</dbReference>
<keyword evidence="5 10" id="KW-0812">Transmembrane</keyword>
<comment type="subcellular location">
    <subcellularLocation>
        <location evidence="1">Cell membrane</location>
        <topology evidence="1">Multi-pass membrane protein</topology>
    </subcellularLocation>
</comment>
<organism evidence="11 12">
    <name type="scientific">Chryseobacterium shigense</name>
    <dbReference type="NCBI Taxonomy" id="297244"/>
    <lineage>
        <taxon>Bacteria</taxon>
        <taxon>Pseudomonadati</taxon>
        <taxon>Bacteroidota</taxon>
        <taxon>Flavobacteriia</taxon>
        <taxon>Flavobacteriales</taxon>
        <taxon>Weeksellaceae</taxon>
        <taxon>Chryseobacterium group</taxon>
        <taxon>Chryseobacterium</taxon>
    </lineage>
</organism>
<gene>
    <name evidence="11" type="ORF">HNP36_003741</name>
</gene>
<feature type="transmembrane region" description="Helical" evidence="10">
    <location>
        <begin position="234"/>
        <end position="260"/>
    </location>
</feature>
<keyword evidence="4" id="KW-1003">Cell membrane</keyword>
<evidence type="ECO:0000256" key="5">
    <source>
        <dbReference type="ARBA" id="ARBA00022692"/>
    </source>
</evidence>
<evidence type="ECO:0000313" key="12">
    <source>
        <dbReference type="Proteomes" id="UP000589738"/>
    </source>
</evidence>
<evidence type="ECO:0000256" key="2">
    <source>
        <dbReference type="ARBA" id="ARBA00022448"/>
    </source>
</evidence>
<keyword evidence="7" id="KW-0406">Ion transport</keyword>
<dbReference type="GO" id="GO:0042910">
    <property type="term" value="F:xenobiotic transmembrane transporter activity"/>
    <property type="evidence" value="ECO:0007669"/>
    <property type="project" value="InterPro"/>
</dbReference>
<sequence length="444" mass="49746">MITLLKENIKLATPIFLGQISFTLIGFIDNIMIGRLGAVSLSAFSLGNNIMFLAFALNIGFTMMFTPLISEMYSLGKIRETKNIFFHGIIVYLTLGFFLFFLLKIALLNISSLGQSEEVVIISKPYLSVLLYSFIPAFLFQMLKQFSDGLSKTKIAMYCILISLILNVSVNYCLIFGKFGLPKFGILGSAIGTLISRCFLFLLFLICLLKNTQTNIFFKNLINHKFNFSSAKQIISLGSFSSFQVFFKIVLLTATVILSGKLNITYQASNQIMLSLSAIMFAIPFSLGTVSAIQSSKFLAQKNILFFKQSIKTLAILSLISSIIFTIIIFVFRDEIPLIYIKDNSVIMTVSKTLIFLSIFQLIDSLETIVLGTLKGIKDTYIPFFVTSIAYCVISVPLSLYLSNIISLKGIWLGLTIGVFVSFIFLIIRIFRMVSSYEENISKR</sequence>
<keyword evidence="6 10" id="KW-1133">Transmembrane helix</keyword>
<dbReference type="PIRSF" id="PIRSF006603">
    <property type="entry name" value="DinF"/>
    <property type="match status" value="1"/>
</dbReference>
<feature type="transmembrane region" description="Helical" evidence="10">
    <location>
        <begin position="314"/>
        <end position="333"/>
    </location>
</feature>
<evidence type="ECO:0000256" key="10">
    <source>
        <dbReference type="SAM" id="Phobius"/>
    </source>
</evidence>
<keyword evidence="2" id="KW-0813">Transport</keyword>
<dbReference type="GO" id="GO:0015297">
    <property type="term" value="F:antiporter activity"/>
    <property type="evidence" value="ECO:0007669"/>
    <property type="project" value="UniProtKB-KW"/>
</dbReference>
<evidence type="ECO:0000256" key="6">
    <source>
        <dbReference type="ARBA" id="ARBA00022989"/>
    </source>
</evidence>
<dbReference type="RefSeq" id="WP_184167276.1">
    <property type="nucleotide sequence ID" value="NZ_JACHLC010000007.1"/>
</dbReference>
<evidence type="ECO:0000256" key="3">
    <source>
        <dbReference type="ARBA" id="ARBA00022449"/>
    </source>
</evidence>
<dbReference type="InterPro" id="IPR048279">
    <property type="entry name" value="MdtK-like"/>
</dbReference>
<feature type="transmembrane region" description="Helical" evidence="10">
    <location>
        <begin position="12"/>
        <end position="38"/>
    </location>
</feature>
<dbReference type="AlphaFoldDB" id="A0A841NC81"/>
<evidence type="ECO:0000256" key="4">
    <source>
        <dbReference type="ARBA" id="ARBA00022475"/>
    </source>
</evidence>
<feature type="transmembrane region" description="Helical" evidence="10">
    <location>
        <begin position="410"/>
        <end position="431"/>
    </location>
</feature>
<feature type="transmembrane region" description="Helical" evidence="10">
    <location>
        <begin position="126"/>
        <end position="143"/>
    </location>
</feature>
<accession>A0A841NC81</accession>
<evidence type="ECO:0000256" key="7">
    <source>
        <dbReference type="ARBA" id="ARBA00023065"/>
    </source>
</evidence>
<dbReference type="InterPro" id="IPR002528">
    <property type="entry name" value="MATE_fam"/>
</dbReference>
<dbReference type="Pfam" id="PF01554">
    <property type="entry name" value="MatE"/>
    <property type="match status" value="2"/>
</dbReference>
<dbReference type="PANTHER" id="PTHR43298">
    <property type="entry name" value="MULTIDRUG RESISTANCE PROTEIN NORM-RELATED"/>
    <property type="match status" value="1"/>
</dbReference>
<name>A0A841NC81_9FLAO</name>
<evidence type="ECO:0000256" key="8">
    <source>
        <dbReference type="ARBA" id="ARBA00023136"/>
    </source>
</evidence>
<dbReference type="EMBL" id="JACHLC010000007">
    <property type="protein sequence ID" value="MBB6372623.1"/>
    <property type="molecule type" value="Genomic_DNA"/>
</dbReference>
<feature type="transmembrane region" description="Helical" evidence="10">
    <location>
        <begin position="84"/>
        <end position="106"/>
    </location>
</feature>
<evidence type="ECO:0000313" key="11">
    <source>
        <dbReference type="EMBL" id="MBB6372623.1"/>
    </source>
</evidence>